<keyword evidence="1" id="KW-1133">Transmembrane helix</keyword>
<dbReference type="InterPro" id="IPR003399">
    <property type="entry name" value="Mce/MlaD"/>
</dbReference>
<name>A0A1F4U589_UNCW3</name>
<dbReference type="AlphaFoldDB" id="A0A1F4U589"/>
<dbReference type="EMBL" id="MEUM01000127">
    <property type="protein sequence ID" value="OGC40071.1"/>
    <property type="molecule type" value="Genomic_DNA"/>
</dbReference>
<feature type="domain" description="Mce/MlaD" evidence="2">
    <location>
        <begin position="37"/>
        <end position="111"/>
    </location>
</feature>
<dbReference type="PANTHER" id="PTHR33371:SF4">
    <property type="entry name" value="INTERMEMBRANE PHOSPHOLIPID TRANSPORT SYSTEM BINDING PROTEIN MLAD"/>
    <property type="match status" value="1"/>
</dbReference>
<evidence type="ECO:0000313" key="4">
    <source>
        <dbReference type="Proteomes" id="UP000177025"/>
    </source>
</evidence>
<dbReference type="Proteomes" id="UP000177025">
    <property type="component" value="Unassembled WGS sequence"/>
</dbReference>
<dbReference type="PANTHER" id="PTHR33371">
    <property type="entry name" value="INTERMEMBRANE PHOSPHOLIPID TRANSPORT SYSTEM BINDING PROTEIN MLAD-RELATED"/>
    <property type="match status" value="1"/>
</dbReference>
<keyword evidence="1" id="KW-0812">Transmembrane</keyword>
<feature type="transmembrane region" description="Helical" evidence="1">
    <location>
        <begin position="9"/>
        <end position="28"/>
    </location>
</feature>
<accession>A0A1F4U589</accession>
<organism evidence="3 4">
    <name type="scientific">candidate division WOR-3 bacterium RBG_13_43_14</name>
    <dbReference type="NCBI Taxonomy" id="1802590"/>
    <lineage>
        <taxon>Bacteria</taxon>
        <taxon>Bacteria division WOR-3</taxon>
    </lineage>
</organism>
<dbReference type="Pfam" id="PF02470">
    <property type="entry name" value="MlaD"/>
    <property type="match status" value="1"/>
</dbReference>
<protein>
    <recommendedName>
        <fullName evidence="2">Mce/MlaD domain-containing protein</fullName>
    </recommendedName>
</protein>
<evidence type="ECO:0000259" key="2">
    <source>
        <dbReference type="Pfam" id="PF02470"/>
    </source>
</evidence>
<evidence type="ECO:0000313" key="3">
    <source>
        <dbReference type="EMBL" id="OGC40071.1"/>
    </source>
</evidence>
<dbReference type="InterPro" id="IPR052336">
    <property type="entry name" value="MlaD_Phospholipid_Transporter"/>
</dbReference>
<keyword evidence="1" id="KW-0472">Membrane</keyword>
<reference evidence="3 4" key="1">
    <citation type="journal article" date="2016" name="Nat. Commun.">
        <title>Thousands of microbial genomes shed light on interconnected biogeochemical processes in an aquifer system.</title>
        <authorList>
            <person name="Anantharaman K."/>
            <person name="Brown C.T."/>
            <person name="Hug L.A."/>
            <person name="Sharon I."/>
            <person name="Castelle C.J."/>
            <person name="Probst A.J."/>
            <person name="Thomas B.C."/>
            <person name="Singh A."/>
            <person name="Wilkins M.J."/>
            <person name="Karaoz U."/>
            <person name="Brodie E.L."/>
            <person name="Williams K.H."/>
            <person name="Hubbard S.S."/>
            <person name="Banfield J.F."/>
        </authorList>
    </citation>
    <scope>NUCLEOTIDE SEQUENCE [LARGE SCALE GENOMIC DNA]</scope>
</reference>
<evidence type="ECO:0000256" key="1">
    <source>
        <dbReference type="SAM" id="Phobius"/>
    </source>
</evidence>
<gene>
    <name evidence="3" type="ORF">A2Y85_05810</name>
</gene>
<comment type="caution">
    <text evidence="3">The sequence shown here is derived from an EMBL/GenBank/DDBJ whole genome shotgun (WGS) entry which is preliminary data.</text>
</comment>
<proteinExistence type="predicted"/>
<sequence>MARGFKDTLVGFFVIATVVIFIGLYTWLTGRLGWGNTHEIEVYFQDVGGLKVGDPVIIYGLEKGKIKSMKLQGNRVLTVLSISKNIELPKDSQFELRSVSLLGGDRYVKITLGVSDTAATEFDGQFSAFDFETVLSDVSRLAKVIENMKPIDLDIIGKKLETTLDRSIKNLSTAFQEPGDRLNELAQRLDSLAILIQGEGTLGKLIRSDDLYQEIRDTNQSLKELLEDIKANPQRYINVKVF</sequence>